<dbReference type="GO" id="GO:0009055">
    <property type="term" value="F:electron transfer activity"/>
    <property type="evidence" value="ECO:0007669"/>
    <property type="project" value="InterPro"/>
</dbReference>
<dbReference type="InterPro" id="IPR007372">
    <property type="entry name" value="Lipid/polyisoprenoid-bd_YceI"/>
</dbReference>
<dbReference type="AlphaFoldDB" id="A0A0M7BAY7"/>
<dbReference type="Gene3D" id="1.20.950.20">
    <property type="entry name" value="Transmembrane di-heme cytochromes, Chain C"/>
    <property type="match status" value="1"/>
</dbReference>
<evidence type="ECO:0000256" key="12">
    <source>
        <dbReference type="ARBA" id="ARBA00037975"/>
    </source>
</evidence>
<keyword evidence="4" id="KW-1003">Cell membrane</keyword>
<evidence type="ECO:0000256" key="6">
    <source>
        <dbReference type="ARBA" id="ARBA00022692"/>
    </source>
</evidence>
<name>A0A0M7BAY7_9RHOB</name>
<comment type="similarity">
    <text evidence="12">Belongs to the cytochrome b561 family.</text>
</comment>
<keyword evidence="3" id="KW-0813">Transport</keyword>
<evidence type="ECO:0000256" key="2">
    <source>
        <dbReference type="ARBA" id="ARBA00004651"/>
    </source>
</evidence>
<evidence type="ECO:0000313" key="15">
    <source>
        <dbReference type="EMBL" id="CUH39349.1"/>
    </source>
</evidence>
<dbReference type="RefSeq" id="WP_245624862.1">
    <property type="nucleotide sequence ID" value="NZ_CYPR01000135.1"/>
</dbReference>
<evidence type="ECO:0000256" key="8">
    <source>
        <dbReference type="ARBA" id="ARBA00022982"/>
    </source>
</evidence>
<evidence type="ECO:0000313" key="16">
    <source>
        <dbReference type="Proteomes" id="UP000049455"/>
    </source>
</evidence>
<evidence type="ECO:0000256" key="5">
    <source>
        <dbReference type="ARBA" id="ARBA00022617"/>
    </source>
</evidence>
<evidence type="ECO:0000259" key="14">
    <source>
        <dbReference type="SMART" id="SM00867"/>
    </source>
</evidence>
<evidence type="ECO:0000256" key="11">
    <source>
        <dbReference type="ARBA" id="ARBA00023136"/>
    </source>
</evidence>
<dbReference type="InterPro" id="IPR011577">
    <property type="entry name" value="Cyt_b561_bac/Ni-Hgenase"/>
</dbReference>
<feature type="transmembrane region" description="Helical" evidence="13">
    <location>
        <begin position="21"/>
        <end position="44"/>
    </location>
</feature>
<evidence type="ECO:0000256" key="1">
    <source>
        <dbReference type="ARBA" id="ARBA00001970"/>
    </source>
</evidence>
<keyword evidence="8" id="KW-0249">Electron transport</keyword>
<dbReference type="SMART" id="SM00867">
    <property type="entry name" value="YceI"/>
    <property type="match status" value="1"/>
</dbReference>
<organism evidence="15 16">
    <name type="scientific">Jannaschia seosinensis</name>
    <dbReference type="NCBI Taxonomy" id="313367"/>
    <lineage>
        <taxon>Bacteria</taxon>
        <taxon>Pseudomonadati</taxon>
        <taxon>Pseudomonadota</taxon>
        <taxon>Alphaproteobacteria</taxon>
        <taxon>Rhodobacterales</taxon>
        <taxon>Roseobacteraceae</taxon>
        <taxon>Jannaschia</taxon>
    </lineage>
</organism>
<evidence type="ECO:0000256" key="7">
    <source>
        <dbReference type="ARBA" id="ARBA00022723"/>
    </source>
</evidence>
<dbReference type="Pfam" id="PF04264">
    <property type="entry name" value="YceI"/>
    <property type="match status" value="1"/>
</dbReference>
<feature type="transmembrane region" description="Helical" evidence="13">
    <location>
        <begin position="107"/>
        <end position="125"/>
    </location>
</feature>
<keyword evidence="10" id="KW-0408">Iron</keyword>
<evidence type="ECO:0000256" key="13">
    <source>
        <dbReference type="SAM" id="Phobius"/>
    </source>
</evidence>
<reference evidence="15 16" key="1">
    <citation type="submission" date="2015-09" db="EMBL/GenBank/DDBJ databases">
        <authorList>
            <person name="Jackson K.R."/>
            <person name="Lunt B.L."/>
            <person name="Fisher J.N.B."/>
            <person name="Gardner A.V."/>
            <person name="Bailey M.E."/>
            <person name="Deus L.M."/>
            <person name="Earl A.S."/>
            <person name="Gibby P.D."/>
            <person name="Hartmann K.A."/>
            <person name="Liu J.E."/>
            <person name="Manci A.M."/>
            <person name="Nielsen D.A."/>
            <person name="Solomon M.B."/>
            <person name="Breakwell D.P."/>
            <person name="Burnett S.H."/>
            <person name="Grose J.H."/>
        </authorList>
    </citation>
    <scope>NUCLEOTIDE SEQUENCE [LARGE SCALE GENOMIC DNA]</scope>
    <source>
        <strain evidence="15 16">CECT 7799</strain>
    </source>
</reference>
<sequence length="412" mass="43322">MTATANIPPPERRRAATNSDATYGWVARSFHWTIAVLILTALVLGKLAHDAPYATDAELARKAFLFSFHKTTGVTIFFVALARILWAMTQPHPRPLHGGAEAFLASIVHWLLYGSLVLVPALGWAEHAATSGFAPIWWPFGQSLPFVPQDADLAARLAVLHTTFVKVLVGALVLHVAGTVKHVVIDRDDTFGRMWRGTRPARLAAAKGHGVPAIAAVAVWGATLIVGLNLAPEGSAVIASTAAVEAEGTSNWTVTEGTLSITVTQMGSAVTGSFADWDAAIDFDETPREDGTLGAVEVSIATGSLALGSVSQQATGEEFLASGAFPTARFTGVIREAEVGYVADGAVTIRGAEVPVVLPFDLDIDGDRAVMAGQIALDRRDYAMGESYPDESNVGFGVTVNVALEADRGADG</sequence>
<dbReference type="EMBL" id="CYPR01000135">
    <property type="protein sequence ID" value="CUH39349.1"/>
    <property type="molecule type" value="Genomic_DNA"/>
</dbReference>
<keyword evidence="11 13" id="KW-0472">Membrane</keyword>
<keyword evidence="9 13" id="KW-1133">Transmembrane helix</keyword>
<evidence type="ECO:0000256" key="9">
    <source>
        <dbReference type="ARBA" id="ARBA00022989"/>
    </source>
</evidence>
<dbReference type="SUPFAM" id="SSF101874">
    <property type="entry name" value="YceI-like"/>
    <property type="match status" value="1"/>
</dbReference>
<keyword evidence="6 13" id="KW-0812">Transmembrane</keyword>
<dbReference type="PANTHER" id="PTHR30529:SF1">
    <property type="entry name" value="CYTOCHROME B561 HOMOLOG 2"/>
    <property type="match status" value="1"/>
</dbReference>
<dbReference type="GO" id="GO:0022904">
    <property type="term" value="P:respiratory electron transport chain"/>
    <property type="evidence" value="ECO:0007669"/>
    <property type="project" value="InterPro"/>
</dbReference>
<comment type="cofactor">
    <cofactor evidence="1">
        <name>heme b</name>
        <dbReference type="ChEBI" id="CHEBI:60344"/>
    </cofactor>
</comment>
<dbReference type="SUPFAM" id="SSF81342">
    <property type="entry name" value="Transmembrane di-heme cytochromes"/>
    <property type="match status" value="1"/>
</dbReference>
<dbReference type="PANTHER" id="PTHR30529">
    <property type="entry name" value="CYTOCHROME B561"/>
    <property type="match status" value="1"/>
</dbReference>
<evidence type="ECO:0000256" key="4">
    <source>
        <dbReference type="ARBA" id="ARBA00022475"/>
    </source>
</evidence>
<dbReference type="STRING" id="313367.JSE7799_02073"/>
<dbReference type="GO" id="GO:0020037">
    <property type="term" value="F:heme binding"/>
    <property type="evidence" value="ECO:0007669"/>
    <property type="project" value="TreeGrafter"/>
</dbReference>
<comment type="subcellular location">
    <subcellularLocation>
        <location evidence="2">Cell membrane</location>
        <topology evidence="2">Multi-pass membrane protein</topology>
    </subcellularLocation>
</comment>
<feature type="transmembrane region" description="Helical" evidence="13">
    <location>
        <begin position="64"/>
        <end position="86"/>
    </location>
</feature>
<feature type="domain" description="Lipid/polyisoprenoid-binding YceI-like" evidence="14">
    <location>
        <begin position="251"/>
        <end position="407"/>
    </location>
</feature>
<proteinExistence type="inferred from homology"/>
<dbReference type="Proteomes" id="UP000049455">
    <property type="component" value="Unassembled WGS sequence"/>
</dbReference>
<evidence type="ECO:0000256" key="10">
    <source>
        <dbReference type="ARBA" id="ARBA00023004"/>
    </source>
</evidence>
<dbReference type="InterPro" id="IPR016174">
    <property type="entry name" value="Di-haem_cyt_TM"/>
</dbReference>
<dbReference type="InterPro" id="IPR052168">
    <property type="entry name" value="Cytochrome_b561_oxidase"/>
</dbReference>
<keyword evidence="7" id="KW-0479">Metal-binding</keyword>
<accession>A0A0M7BAY7</accession>
<keyword evidence="16" id="KW-1185">Reference proteome</keyword>
<dbReference type="GO" id="GO:0005886">
    <property type="term" value="C:plasma membrane"/>
    <property type="evidence" value="ECO:0007669"/>
    <property type="project" value="UniProtKB-SubCell"/>
</dbReference>
<dbReference type="Gene3D" id="2.40.128.110">
    <property type="entry name" value="Lipid/polyisoprenoid-binding, YceI-like"/>
    <property type="match status" value="1"/>
</dbReference>
<dbReference type="Pfam" id="PF01292">
    <property type="entry name" value="Ni_hydr_CYTB"/>
    <property type="match status" value="1"/>
</dbReference>
<protein>
    <submittedName>
        <fullName evidence="15">Cytochrome b561</fullName>
    </submittedName>
</protein>
<dbReference type="GO" id="GO:0046872">
    <property type="term" value="F:metal ion binding"/>
    <property type="evidence" value="ECO:0007669"/>
    <property type="project" value="UniProtKB-KW"/>
</dbReference>
<dbReference type="InterPro" id="IPR036761">
    <property type="entry name" value="TTHA0802/YceI-like_sf"/>
</dbReference>
<gene>
    <name evidence="15" type="ORF">JSE7799_02073</name>
</gene>
<keyword evidence="5" id="KW-0349">Heme</keyword>
<evidence type="ECO:0000256" key="3">
    <source>
        <dbReference type="ARBA" id="ARBA00022448"/>
    </source>
</evidence>